<evidence type="ECO:0000256" key="2">
    <source>
        <dbReference type="ARBA" id="ARBA00006046"/>
    </source>
</evidence>
<dbReference type="PANTHER" id="PTHR43734">
    <property type="entry name" value="PHYTOENE DESATURASE"/>
    <property type="match status" value="1"/>
</dbReference>
<proteinExistence type="inferred from homology"/>
<comment type="similarity">
    <text evidence="2 5">Belongs to the carotenoid/retinoid oxidoreductase family.</text>
</comment>
<evidence type="ECO:0000313" key="8">
    <source>
        <dbReference type="Proteomes" id="UP000199513"/>
    </source>
</evidence>
<dbReference type="STRING" id="1003.SAMN04488541_10349"/>
<keyword evidence="8" id="KW-1185">Reference proteome</keyword>
<feature type="domain" description="Amine oxidase" evidence="6">
    <location>
        <begin position="10"/>
        <end position="483"/>
    </location>
</feature>
<dbReference type="InterPro" id="IPR036188">
    <property type="entry name" value="FAD/NAD-bd_sf"/>
</dbReference>
<dbReference type="RefSeq" id="WP_091548641.1">
    <property type="nucleotide sequence ID" value="NZ_FONY01000034.1"/>
</dbReference>
<dbReference type="Proteomes" id="UP000199513">
    <property type="component" value="Unassembled WGS sequence"/>
</dbReference>
<evidence type="ECO:0000256" key="3">
    <source>
        <dbReference type="ARBA" id="ARBA00022746"/>
    </source>
</evidence>
<dbReference type="InterPro" id="IPR054840">
    <property type="entry name" value="hydcarot_desat_CrtD"/>
</dbReference>
<keyword evidence="3 5" id="KW-0125">Carotenoid biosynthesis</keyword>
<dbReference type="SUPFAM" id="SSF51905">
    <property type="entry name" value="FAD/NAD(P)-binding domain"/>
    <property type="match status" value="1"/>
</dbReference>
<evidence type="ECO:0000313" key="7">
    <source>
        <dbReference type="EMBL" id="SFF43551.1"/>
    </source>
</evidence>
<reference evidence="7 8" key="1">
    <citation type="submission" date="2016-10" db="EMBL/GenBank/DDBJ databases">
        <authorList>
            <person name="de Groot N.N."/>
        </authorList>
    </citation>
    <scope>NUCLEOTIDE SEQUENCE [LARGE SCALE GENOMIC DNA]</scope>
    <source>
        <strain>GEY</strain>
        <strain evidence="8">DSM 9560</strain>
    </source>
</reference>
<dbReference type="GO" id="GO:0016117">
    <property type="term" value="P:carotenoid biosynthetic process"/>
    <property type="evidence" value="ECO:0007669"/>
    <property type="project" value="UniProtKB-KW"/>
</dbReference>
<dbReference type="EMBL" id="FONY01000034">
    <property type="protein sequence ID" value="SFF43551.1"/>
    <property type="molecule type" value="Genomic_DNA"/>
</dbReference>
<dbReference type="PANTHER" id="PTHR43734:SF7">
    <property type="entry name" value="4,4'-DIAPONEUROSPORENE OXYGENASE"/>
    <property type="match status" value="1"/>
</dbReference>
<dbReference type="InterPro" id="IPR014105">
    <property type="entry name" value="Carotenoid/retinoid_OxRdtase"/>
</dbReference>
<keyword evidence="4 5" id="KW-0560">Oxidoreductase</keyword>
<dbReference type="InterPro" id="IPR002937">
    <property type="entry name" value="Amino_oxidase"/>
</dbReference>
<dbReference type="OrthoDB" id="9774675at2"/>
<protein>
    <submittedName>
        <fullName evidence="7">Phytoene desaturase</fullName>
    </submittedName>
</protein>
<name>A0A1I2ISP9_9BACT</name>
<organism evidence="7 8">
    <name type="scientific">Thermoflexibacter ruber</name>
    <dbReference type="NCBI Taxonomy" id="1003"/>
    <lineage>
        <taxon>Bacteria</taxon>
        <taxon>Pseudomonadati</taxon>
        <taxon>Bacteroidota</taxon>
        <taxon>Cytophagia</taxon>
        <taxon>Cytophagales</taxon>
        <taxon>Thermoflexibacteraceae</taxon>
        <taxon>Thermoflexibacter</taxon>
    </lineage>
</organism>
<accession>A0A1I2ISP9</accession>
<sequence>MKVGIIGAGIAGIATAIRLRTLGLEVSIFEANSYLGGKLSEFEVQGYRFDAGPSLFTMPHFVEELFEVAGRNPKDYFDYETLDVITNYFYEDGTKIYAYADTRRFAQEVEEKTGEKKEIVLTFLKKSKEKYELTGEIFLRRSLHTIDSFLNRETLWCILNAYKLDAFRTMNQANQSLFKSPKIVQLFNRYATYNGSDPWQTPATLNIIPHLEFGIGAFFPKKGMFSITSSLARLAKDLGVDFTLNAKVEQIIVKENHSRKKVEGLLVNGEKYDFDMVVSNMDIVNTYQKLLPSEPQPTKILNQPKSSSALIFYWGINREFDELALHNIFFSQNYQQEFEHIFKKKTIYNDPTVYINITSKHKRDDAPPRCENWFTMINVPNNSGQDWDMLIAQSRENIVKKLSRMLKVDLARHIEVEQILDPRSIEAKTSSSQGALYGNSSNNRYAAFLRHANFSPTITNLFFCGGSVHPGGGIPLALSSAKIVGDLVKKRLEVLQK</sequence>
<evidence type="ECO:0000256" key="4">
    <source>
        <dbReference type="ARBA" id="ARBA00023002"/>
    </source>
</evidence>
<gene>
    <name evidence="7" type="ORF">SAMN04488541_10349</name>
</gene>
<evidence type="ECO:0000259" key="6">
    <source>
        <dbReference type="Pfam" id="PF01593"/>
    </source>
</evidence>
<dbReference type="GO" id="GO:0016491">
    <property type="term" value="F:oxidoreductase activity"/>
    <property type="evidence" value="ECO:0007669"/>
    <property type="project" value="UniProtKB-KW"/>
</dbReference>
<dbReference type="NCBIfam" id="TIGR02734">
    <property type="entry name" value="crtI_fam"/>
    <property type="match status" value="1"/>
</dbReference>
<comment type="pathway">
    <text evidence="1 5">Carotenoid biosynthesis.</text>
</comment>
<dbReference type="AlphaFoldDB" id="A0A1I2ISP9"/>
<dbReference type="Pfam" id="PF01593">
    <property type="entry name" value="Amino_oxidase"/>
    <property type="match status" value="1"/>
</dbReference>
<evidence type="ECO:0000256" key="1">
    <source>
        <dbReference type="ARBA" id="ARBA00004829"/>
    </source>
</evidence>
<dbReference type="Gene3D" id="3.50.50.60">
    <property type="entry name" value="FAD/NAD(P)-binding domain"/>
    <property type="match status" value="2"/>
</dbReference>
<dbReference type="NCBIfam" id="NF042421">
    <property type="entry name" value="hydcarot_desat_CrtD"/>
    <property type="match status" value="1"/>
</dbReference>
<evidence type="ECO:0000256" key="5">
    <source>
        <dbReference type="RuleBase" id="RU362075"/>
    </source>
</evidence>